<feature type="region of interest" description="Disordered" evidence="1">
    <location>
        <begin position="31"/>
        <end position="78"/>
    </location>
</feature>
<reference evidence="2 3" key="1">
    <citation type="submission" date="2016-06" db="EMBL/GenBank/DDBJ databases">
        <authorList>
            <person name="Kjaerup R.B."/>
            <person name="Dalgaard T.S."/>
            <person name="Juul-Madsen H.R."/>
        </authorList>
    </citation>
    <scope>NUCLEOTIDE SEQUENCE [LARGE SCALE GENOMIC DNA]</scope>
    <source>
        <strain evidence="2 3">DSM 45577</strain>
    </source>
</reference>
<dbReference type="AlphaFoldDB" id="A0A1C6V068"/>
<accession>A0A1C6V068</accession>
<evidence type="ECO:0000313" key="3">
    <source>
        <dbReference type="Proteomes" id="UP000198937"/>
    </source>
</evidence>
<protein>
    <submittedName>
        <fullName evidence="2">Uncharacterized protein</fullName>
    </submittedName>
</protein>
<dbReference type="RefSeq" id="WP_091441167.1">
    <property type="nucleotide sequence ID" value="NZ_BMMJ01000002.1"/>
</dbReference>
<dbReference type="STRING" id="683228.GA0070617_4160"/>
<dbReference type="EMBL" id="FMIA01000002">
    <property type="protein sequence ID" value="SCL59653.1"/>
    <property type="molecule type" value="Genomic_DNA"/>
</dbReference>
<keyword evidence="3" id="KW-1185">Reference proteome</keyword>
<dbReference type="Proteomes" id="UP000198937">
    <property type="component" value="Unassembled WGS sequence"/>
</dbReference>
<sequence length="78" mass="7883">MTGRAVIGAGVAVLVLLGGAAGVAGWLRVGGDRPVGGPPAGISETTRSTSAPQEAAEYWTPERMRDAEPAPMPEGRTP</sequence>
<evidence type="ECO:0000313" key="2">
    <source>
        <dbReference type="EMBL" id="SCL59653.1"/>
    </source>
</evidence>
<gene>
    <name evidence="2" type="ORF">GA0070617_4160</name>
</gene>
<evidence type="ECO:0000256" key="1">
    <source>
        <dbReference type="SAM" id="MobiDB-lite"/>
    </source>
</evidence>
<dbReference type="OrthoDB" id="4334474at2"/>
<proteinExistence type="predicted"/>
<organism evidence="2 3">
    <name type="scientific">Micromonospora yangpuensis</name>
    <dbReference type="NCBI Taxonomy" id="683228"/>
    <lineage>
        <taxon>Bacteria</taxon>
        <taxon>Bacillati</taxon>
        <taxon>Actinomycetota</taxon>
        <taxon>Actinomycetes</taxon>
        <taxon>Micromonosporales</taxon>
        <taxon>Micromonosporaceae</taxon>
        <taxon>Micromonospora</taxon>
    </lineage>
</organism>
<feature type="compositionally biased region" description="Polar residues" evidence="1">
    <location>
        <begin position="43"/>
        <end position="52"/>
    </location>
</feature>
<name>A0A1C6V068_9ACTN</name>